<keyword evidence="3" id="KW-0315">Glutamine amidotransferase</keyword>
<dbReference type="PANTHER" id="PTHR45937">
    <property type="entry name" value="ASPARAGINE SYNTHETASE DOMAIN-CONTAINING PROTEIN 1"/>
    <property type="match status" value="1"/>
</dbReference>
<dbReference type="EMBL" id="JAQGDS010000010">
    <property type="protein sequence ID" value="KAJ6257845.1"/>
    <property type="molecule type" value="Genomic_DNA"/>
</dbReference>
<dbReference type="PROSITE" id="PS51278">
    <property type="entry name" value="GATASE_TYPE_2"/>
    <property type="match status" value="1"/>
</dbReference>
<dbReference type="CDD" id="cd01991">
    <property type="entry name" value="Asn_synthase_B_C"/>
    <property type="match status" value="1"/>
</dbReference>
<dbReference type="Proteomes" id="UP001221413">
    <property type="component" value="Unassembled WGS sequence"/>
</dbReference>
<reference evidence="6" key="1">
    <citation type="submission" date="2023-01" db="EMBL/GenBank/DDBJ databases">
        <title>The chitinases involved in constricting ring structure development in the nematode-trapping fungus Drechslerella dactyloides.</title>
        <authorList>
            <person name="Wang R."/>
            <person name="Zhang L."/>
            <person name="Tang P."/>
            <person name="Li S."/>
            <person name="Liang L."/>
        </authorList>
    </citation>
    <scope>NUCLEOTIDE SEQUENCE</scope>
    <source>
        <strain evidence="6">YMF1.00031</strain>
    </source>
</reference>
<organism evidence="6 7">
    <name type="scientific">Drechslerella dactyloides</name>
    <name type="common">Nematode-trapping fungus</name>
    <name type="synonym">Arthrobotrys dactyloides</name>
    <dbReference type="NCBI Taxonomy" id="74499"/>
    <lineage>
        <taxon>Eukaryota</taxon>
        <taxon>Fungi</taxon>
        <taxon>Dikarya</taxon>
        <taxon>Ascomycota</taxon>
        <taxon>Pezizomycotina</taxon>
        <taxon>Orbiliomycetes</taxon>
        <taxon>Orbiliales</taxon>
        <taxon>Orbiliaceae</taxon>
        <taxon>Drechslerella</taxon>
    </lineage>
</organism>
<dbReference type="CDD" id="cd03766">
    <property type="entry name" value="Gn_AT_II_novel"/>
    <property type="match status" value="1"/>
</dbReference>
<keyword evidence="2" id="KW-0061">Asparagine biosynthesis</keyword>
<name>A0AAD6NGV8_DREDA</name>
<keyword evidence="7" id="KW-1185">Reference proteome</keyword>
<evidence type="ECO:0000256" key="4">
    <source>
        <dbReference type="SAM" id="MobiDB-lite"/>
    </source>
</evidence>
<dbReference type="GO" id="GO:0006529">
    <property type="term" value="P:asparagine biosynthetic process"/>
    <property type="evidence" value="ECO:0007669"/>
    <property type="project" value="UniProtKB-KW"/>
</dbReference>
<feature type="region of interest" description="Disordered" evidence="4">
    <location>
        <begin position="348"/>
        <end position="367"/>
    </location>
</feature>
<gene>
    <name evidence="6" type="ORF">Dda_7634</name>
</gene>
<dbReference type="Gene3D" id="3.60.20.10">
    <property type="entry name" value="Glutamine Phosphoribosylpyrophosphate, subunit 1, domain 1"/>
    <property type="match status" value="1"/>
</dbReference>
<protein>
    <recommendedName>
        <fullName evidence="5">Glutamine amidotransferase type-2 domain-containing protein</fullName>
    </recommendedName>
</protein>
<feature type="domain" description="Glutamine amidotransferase type-2" evidence="5">
    <location>
        <begin position="2"/>
        <end position="194"/>
    </location>
</feature>
<dbReference type="Gene3D" id="3.40.50.620">
    <property type="entry name" value="HUPs"/>
    <property type="match status" value="1"/>
</dbReference>
<comment type="caution">
    <text evidence="6">The sequence shown here is derived from an EMBL/GenBank/DDBJ whole genome shotgun (WGS) entry which is preliminary data.</text>
</comment>
<evidence type="ECO:0000313" key="7">
    <source>
        <dbReference type="Proteomes" id="UP001221413"/>
    </source>
</evidence>
<evidence type="ECO:0000313" key="6">
    <source>
        <dbReference type="EMBL" id="KAJ6257845.1"/>
    </source>
</evidence>
<dbReference type="GO" id="GO:0004066">
    <property type="term" value="F:asparagine synthase (glutamine-hydrolyzing) activity"/>
    <property type="evidence" value="ECO:0007669"/>
    <property type="project" value="InterPro"/>
</dbReference>
<dbReference type="InterPro" id="IPR051857">
    <property type="entry name" value="Asn_synthetase_domain"/>
</dbReference>
<evidence type="ECO:0000256" key="2">
    <source>
        <dbReference type="ARBA" id="ARBA00022888"/>
    </source>
</evidence>
<dbReference type="InterPro" id="IPR029055">
    <property type="entry name" value="Ntn_hydrolases_N"/>
</dbReference>
<sequence>MCGILFQLVQARNDSNRSTSSPVSDTLINDVARRGPDSLSTVEIAAESLRLSFSASVLSLRGTAVVPQPLYSHSGHTSETQYVLCWNGEAWRLDGEEFGPDENDTRLIFDKLIACEGRLQDVVQRIEGPYAFVFYDGPRKKLWFGRDWLGRRSLLLRQAAPGTSDITICSIADSQNTCRWDEVEADGLYFINLSDLRQPETDIQHPPIRRIPFISHDDKGLEQESSTCMTLPIPRLCKTIPAPNTPSLTPDSPAVSRLYDLLYGSLRLRVQHIPLHSVPLVPGHDGSLRPSKVGILFSGGLDCTMLARIAHEILPVHEPIELLNVAFENRRVLDAAVAEAKKAMKNKKDSYQKLNGPASTSTGGNMGLTESPADNDIYSICPDRQTGRNSWKELQTVCPTRDWRFKEINVPYDEVLAHKPRVIALLHPHDTEMDLSIGLAFYFASRPLEPDSPKILLSGLGADELFGGYARHGTAFNRNGYPGLIDELELDLTRLGKRNLGRDDRIIANWGREARFPFLDEILLREVIAWPVTDKCGFGAVPAGDNWDALDSEKKVLRLLAWKLGMKDVAGEKKRAIQFGARTAKMEAKGGKVKGTHKISVTTA</sequence>
<proteinExistence type="predicted"/>
<evidence type="ECO:0000259" key="5">
    <source>
        <dbReference type="PROSITE" id="PS51278"/>
    </source>
</evidence>
<dbReference type="SUPFAM" id="SSF52402">
    <property type="entry name" value="Adenine nucleotide alpha hydrolases-like"/>
    <property type="match status" value="1"/>
</dbReference>
<dbReference type="PANTHER" id="PTHR45937:SF1">
    <property type="entry name" value="ASPARAGINE SYNTHETASE DOMAIN-CONTAINING PROTEIN 1"/>
    <property type="match status" value="1"/>
</dbReference>
<evidence type="ECO:0000256" key="1">
    <source>
        <dbReference type="ARBA" id="ARBA00022605"/>
    </source>
</evidence>
<dbReference type="InterPro" id="IPR017932">
    <property type="entry name" value="GATase_2_dom"/>
</dbReference>
<accession>A0AAD6NGV8</accession>
<keyword evidence="1" id="KW-0028">Amino-acid biosynthesis</keyword>
<dbReference type="InterPro" id="IPR001962">
    <property type="entry name" value="Asn_synthase"/>
</dbReference>
<dbReference type="Pfam" id="PF00733">
    <property type="entry name" value="Asn_synthase"/>
    <property type="match status" value="2"/>
</dbReference>
<dbReference type="InterPro" id="IPR014729">
    <property type="entry name" value="Rossmann-like_a/b/a_fold"/>
</dbReference>
<evidence type="ECO:0000256" key="3">
    <source>
        <dbReference type="ARBA" id="ARBA00022962"/>
    </source>
</evidence>
<dbReference type="SUPFAM" id="SSF56235">
    <property type="entry name" value="N-terminal nucleophile aminohydrolases (Ntn hydrolases)"/>
    <property type="match status" value="1"/>
</dbReference>
<dbReference type="AlphaFoldDB" id="A0AAD6NGV8"/>